<dbReference type="AlphaFoldDB" id="A0A0B9A1B4"/>
<dbReference type="GO" id="GO:0004852">
    <property type="term" value="F:uroporphyrinogen-III synthase activity"/>
    <property type="evidence" value="ECO:0007669"/>
    <property type="project" value="InterPro"/>
</dbReference>
<dbReference type="Pfam" id="PF02602">
    <property type="entry name" value="HEM4"/>
    <property type="match status" value="1"/>
</dbReference>
<dbReference type="InterPro" id="IPR003754">
    <property type="entry name" value="4pyrrol_synth_uPrphyn_synth"/>
</dbReference>
<dbReference type="Proteomes" id="UP000031338">
    <property type="component" value="Unassembled WGS sequence"/>
</dbReference>
<name>A0A0B9A1B4_9SPHN</name>
<dbReference type="Gene3D" id="3.40.50.10090">
    <property type="match status" value="2"/>
</dbReference>
<dbReference type="SUPFAM" id="SSF69618">
    <property type="entry name" value="HemD-like"/>
    <property type="match status" value="1"/>
</dbReference>
<keyword evidence="3" id="KW-1185">Reference proteome</keyword>
<dbReference type="InterPro" id="IPR036108">
    <property type="entry name" value="4pyrrol_syn_uPrphyn_synt_sf"/>
</dbReference>
<evidence type="ECO:0000313" key="3">
    <source>
        <dbReference type="Proteomes" id="UP000031338"/>
    </source>
</evidence>
<accession>A0A0B9A1B4</accession>
<comment type="caution">
    <text evidence="2">The sequence shown here is derived from an EMBL/GenBank/DDBJ whole genome shotgun (WGS) entry which is preliminary data.</text>
</comment>
<dbReference type="EMBL" id="JRVC01000017">
    <property type="protein sequence ID" value="KHS44384.1"/>
    <property type="molecule type" value="Genomic_DNA"/>
</dbReference>
<dbReference type="CDD" id="cd06578">
    <property type="entry name" value="HemD"/>
    <property type="match status" value="1"/>
</dbReference>
<evidence type="ECO:0000259" key="1">
    <source>
        <dbReference type="Pfam" id="PF02602"/>
    </source>
</evidence>
<dbReference type="RefSeq" id="WP_039336268.1">
    <property type="nucleotide sequence ID" value="NZ_JRVC01000017.1"/>
</dbReference>
<feature type="domain" description="Tetrapyrrole biosynthesis uroporphyrinogen III synthase" evidence="1">
    <location>
        <begin position="19"/>
        <end position="212"/>
    </location>
</feature>
<sequence length="225" mass="23473">MSLPLVVIRPEPGNATTCAAARALGLEPVAAPLFEIEPVDWEVPDERFDAILAGSANVFRHGGASLAAFAEVPVIAVGETTAAAARSAGFVVSRIGEGGLQPVVATLPPGNYIRIAGEDRVTLTPPEEVRIVTVVTYASRKRAVPAALELALERGAVVLLHSGEAARHFAQECERLGICKESLHLACLAPRIAELAGNGWGTVAVAAGRTDKEVLELGARMCQTV</sequence>
<dbReference type="PATRIC" id="fig|48936.3.peg.3271"/>
<dbReference type="GO" id="GO:0033014">
    <property type="term" value="P:tetrapyrrole biosynthetic process"/>
    <property type="evidence" value="ECO:0007669"/>
    <property type="project" value="InterPro"/>
</dbReference>
<proteinExistence type="predicted"/>
<gene>
    <name evidence="2" type="ORF">NJ75_03253</name>
</gene>
<reference evidence="2 3" key="1">
    <citation type="submission" date="2014-10" db="EMBL/GenBank/DDBJ databases">
        <title>Draft genome sequence of Novosphingobium subterraneum DSM 12447.</title>
        <authorList>
            <person name="Gan H.M."/>
            <person name="Gan H.Y."/>
            <person name="Savka M.A."/>
        </authorList>
    </citation>
    <scope>NUCLEOTIDE SEQUENCE [LARGE SCALE GENOMIC DNA]</scope>
    <source>
        <strain evidence="2 3">DSM 12447</strain>
    </source>
</reference>
<evidence type="ECO:0000313" key="2">
    <source>
        <dbReference type="EMBL" id="KHS44384.1"/>
    </source>
</evidence>
<organism evidence="2 3">
    <name type="scientific">Novosphingobium subterraneum</name>
    <dbReference type="NCBI Taxonomy" id="48936"/>
    <lineage>
        <taxon>Bacteria</taxon>
        <taxon>Pseudomonadati</taxon>
        <taxon>Pseudomonadota</taxon>
        <taxon>Alphaproteobacteria</taxon>
        <taxon>Sphingomonadales</taxon>
        <taxon>Sphingomonadaceae</taxon>
        <taxon>Novosphingobium</taxon>
    </lineage>
</organism>
<protein>
    <submittedName>
        <fullName evidence="2">Uroporphyrinogen-III synthase</fullName>
    </submittedName>
</protein>
<dbReference type="STRING" id="48936.NJ75_03253"/>